<organism evidence="2 3">
    <name type="scientific">Phialemonium thermophilum</name>
    <dbReference type="NCBI Taxonomy" id="223376"/>
    <lineage>
        <taxon>Eukaryota</taxon>
        <taxon>Fungi</taxon>
        <taxon>Dikarya</taxon>
        <taxon>Ascomycota</taxon>
        <taxon>Pezizomycotina</taxon>
        <taxon>Sordariomycetes</taxon>
        <taxon>Sordariomycetidae</taxon>
        <taxon>Cephalothecales</taxon>
        <taxon>Cephalothecaceae</taxon>
        <taxon>Phialemonium</taxon>
    </lineage>
</organism>
<gene>
    <name evidence="2" type="ORF">VTK73DRAFT_189</name>
</gene>
<evidence type="ECO:0000256" key="1">
    <source>
        <dbReference type="ARBA" id="ARBA00023604"/>
    </source>
</evidence>
<dbReference type="Proteomes" id="UP001586593">
    <property type="component" value="Unassembled WGS sequence"/>
</dbReference>
<comment type="caution">
    <text evidence="2">The sequence shown here is derived from an EMBL/GenBank/DDBJ whole genome shotgun (WGS) entry which is preliminary data.</text>
</comment>
<reference evidence="2 3" key="1">
    <citation type="journal article" date="2024" name="Commun. Biol.">
        <title>Comparative genomic analysis of thermophilic fungi reveals convergent evolutionary adaptations and gene losses.</title>
        <authorList>
            <person name="Steindorff A.S."/>
            <person name="Aguilar-Pontes M.V."/>
            <person name="Robinson A.J."/>
            <person name="Andreopoulos B."/>
            <person name="LaButti K."/>
            <person name="Kuo A."/>
            <person name="Mondo S."/>
            <person name="Riley R."/>
            <person name="Otillar R."/>
            <person name="Haridas S."/>
            <person name="Lipzen A."/>
            <person name="Grimwood J."/>
            <person name="Schmutz J."/>
            <person name="Clum A."/>
            <person name="Reid I.D."/>
            <person name="Moisan M.C."/>
            <person name="Butler G."/>
            <person name="Nguyen T.T.M."/>
            <person name="Dewar K."/>
            <person name="Conant G."/>
            <person name="Drula E."/>
            <person name="Henrissat B."/>
            <person name="Hansel C."/>
            <person name="Singer S."/>
            <person name="Hutchinson M.I."/>
            <person name="de Vries R.P."/>
            <person name="Natvig D.O."/>
            <person name="Powell A.J."/>
            <person name="Tsang A."/>
            <person name="Grigoriev I.V."/>
        </authorList>
    </citation>
    <scope>NUCLEOTIDE SEQUENCE [LARGE SCALE GENOMIC DNA]</scope>
    <source>
        <strain evidence="2 3">ATCC 24622</strain>
    </source>
</reference>
<comment type="similarity">
    <text evidence="1">Belongs to the asaB hydroxylase/desaturase family.</text>
</comment>
<evidence type="ECO:0000313" key="3">
    <source>
        <dbReference type="Proteomes" id="UP001586593"/>
    </source>
</evidence>
<dbReference type="EMBL" id="JAZHXJ010000101">
    <property type="protein sequence ID" value="KAL1874770.1"/>
    <property type="molecule type" value="Genomic_DNA"/>
</dbReference>
<dbReference type="PANTHER" id="PTHR34598">
    <property type="entry name" value="BLL6449 PROTEIN"/>
    <property type="match status" value="1"/>
</dbReference>
<evidence type="ECO:0000313" key="2">
    <source>
        <dbReference type="EMBL" id="KAL1874770.1"/>
    </source>
</evidence>
<accession>A0ABR3XGI0</accession>
<keyword evidence="3" id="KW-1185">Reference proteome</keyword>
<proteinExistence type="inferred from homology"/>
<sequence length="287" mass="33271">MPGGETTNIEVVTSLNYYDDPGDGSPPEPVYVEKSTVTNKRTMIPTQVTVSDITGREDQFTLDKTGFQLFRHEDKSPCRLDGYRDEERIKTEYFAEMEQMMKEATGASRVFIFDHKTRHGPSNWHNLGAGNQAKRGPIFRAHVDQSYAGAESLLRWLLPDEADDLLRRRRWQIVNAWRPIKTVHKDPLAVADATSVSDDDLVAARIIYPDHQRESWTVKPGRGHRWYFKYEQRPDEVLLIKCFDSWVEDGSGRPVARRAPHSAFQDPRYVQEDHRESIEIRTMLFYD</sequence>
<dbReference type="InterPro" id="IPR044053">
    <property type="entry name" value="AsaB-like"/>
</dbReference>
<dbReference type="NCBIfam" id="NF041278">
    <property type="entry name" value="CmcJ_NvfI_EfuI"/>
    <property type="match status" value="1"/>
</dbReference>
<dbReference type="PANTHER" id="PTHR34598:SF3">
    <property type="entry name" value="OXIDOREDUCTASE AN1597"/>
    <property type="match status" value="1"/>
</dbReference>
<name>A0ABR3XGI0_9PEZI</name>
<protein>
    <recommendedName>
        <fullName evidence="4">Methyltransferase</fullName>
    </recommendedName>
</protein>
<evidence type="ECO:0008006" key="4">
    <source>
        <dbReference type="Google" id="ProtNLM"/>
    </source>
</evidence>